<evidence type="ECO:0000259" key="1">
    <source>
        <dbReference type="PROSITE" id="PS50011"/>
    </source>
</evidence>
<dbReference type="Pfam" id="PF07714">
    <property type="entry name" value="PK_Tyr_Ser-Thr"/>
    <property type="match status" value="1"/>
</dbReference>
<dbReference type="InterPro" id="IPR050122">
    <property type="entry name" value="RTK"/>
</dbReference>
<organism evidence="2 3">
    <name type="scientific">Brachionus plicatilis</name>
    <name type="common">Marine rotifer</name>
    <name type="synonym">Brachionus muelleri</name>
    <dbReference type="NCBI Taxonomy" id="10195"/>
    <lineage>
        <taxon>Eukaryota</taxon>
        <taxon>Metazoa</taxon>
        <taxon>Spiralia</taxon>
        <taxon>Gnathifera</taxon>
        <taxon>Rotifera</taxon>
        <taxon>Eurotatoria</taxon>
        <taxon>Monogononta</taxon>
        <taxon>Pseudotrocha</taxon>
        <taxon>Ploima</taxon>
        <taxon>Brachionidae</taxon>
        <taxon>Brachionus</taxon>
    </lineage>
</organism>
<dbReference type="PROSITE" id="PS00109">
    <property type="entry name" value="PROTEIN_KINASE_TYR"/>
    <property type="match status" value="1"/>
</dbReference>
<dbReference type="InterPro" id="IPR000719">
    <property type="entry name" value="Prot_kinase_dom"/>
</dbReference>
<dbReference type="PROSITE" id="PS50011">
    <property type="entry name" value="PROTEIN_KINASE_DOM"/>
    <property type="match status" value="1"/>
</dbReference>
<dbReference type="Gene3D" id="1.10.510.10">
    <property type="entry name" value="Transferase(Phosphotransferase) domain 1"/>
    <property type="match status" value="1"/>
</dbReference>
<dbReference type="Gene3D" id="3.30.200.20">
    <property type="entry name" value="Phosphorylase Kinase, domain 1"/>
    <property type="match status" value="1"/>
</dbReference>
<gene>
    <name evidence="2" type="ORF">BpHYR1_014827</name>
</gene>
<dbReference type="OrthoDB" id="5984265at2759"/>
<dbReference type="SUPFAM" id="SSF56112">
    <property type="entry name" value="Protein kinase-like (PK-like)"/>
    <property type="match status" value="1"/>
</dbReference>
<evidence type="ECO:0000313" key="2">
    <source>
        <dbReference type="EMBL" id="RNA11268.1"/>
    </source>
</evidence>
<dbReference type="InterPro" id="IPR020635">
    <property type="entry name" value="Tyr_kinase_cat_dom"/>
</dbReference>
<dbReference type="SMART" id="SM00219">
    <property type="entry name" value="TyrKc"/>
    <property type="match status" value="1"/>
</dbReference>
<keyword evidence="2" id="KW-0675">Receptor</keyword>
<dbReference type="GO" id="GO:0004714">
    <property type="term" value="F:transmembrane receptor protein tyrosine kinase activity"/>
    <property type="evidence" value="ECO:0007669"/>
    <property type="project" value="TreeGrafter"/>
</dbReference>
<dbReference type="InterPro" id="IPR001245">
    <property type="entry name" value="Ser-Thr/Tyr_kinase_cat_dom"/>
</dbReference>
<dbReference type="STRING" id="10195.A0A3M7QJY2"/>
<dbReference type="AlphaFoldDB" id="A0A3M7QJY2"/>
<dbReference type="InterPro" id="IPR008266">
    <property type="entry name" value="Tyr_kinase_AS"/>
</dbReference>
<dbReference type="GO" id="GO:0005524">
    <property type="term" value="F:ATP binding"/>
    <property type="evidence" value="ECO:0007669"/>
    <property type="project" value="InterPro"/>
</dbReference>
<accession>A0A3M7QJY2</accession>
<dbReference type="SMR" id="A0A3M7QJY2"/>
<proteinExistence type="predicted"/>
<reference evidence="2 3" key="1">
    <citation type="journal article" date="2018" name="Sci. Rep.">
        <title>Genomic signatures of local adaptation to the degree of environmental predictability in rotifers.</title>
        <authorList>
            <person name="Franch-Gras L."/>
            <person name="Hahn C."/>
            <person name="Garcia-Roger E.M."/>
            <person name="Carmona M.J."/>
            <person name="Serra M."/>
            <person name="Gomez A."/>
        </authorList>
    </citation>
    <scope>NUCLEOTIDE SEQUENCE [LARGE SCALE GENOMIC DNA]</scope>
    <source>
        <strain evidence="2">HYR1</strain>
    </source>
</reference>
<dbReference type="PANTHER" id="PTHR24416:SF611">
    <property type="entry name" value="TYROSINE-PROTEIN KINASE TRANSMEMBRANE RECEPTOR ROR"/>
    <property type="match status" value="1"/>
</dbReference>
<dbReference type="InterPro" id="IPR011009">
    <property type="entry name" value="Kinase-like_dom_sf"/>
</dbReference>
<keyword evidence="3" id="KW-1185">Reference proteome</keyword>
<dbReference type="PANTHER" id="PTHR24416">
    <property type="entry name" value="TYROSINE-PROTEIN KINASE RECEPTOR"/>
    <property type="match status" value="1"/>
</dbReference>
<name>A0A3M7QJY2_BRAPC</name>
<dbReference type="Proteomes" id="UP000276133">
    <property type="component" value="Unassembled WGS sequence"/>
</dbReference>
<feature type="domain" description="Protein kinase" evidence="1">
    <location>
        <begin position="1"/>
        <end position="266"/>
    </location>
</feature>
<dbReference type="EMBL" id="REGN01005999">
    <property type="protein sequence ID" value="RNA11268.1"/>
    <property type="molecule type" value="Genomic_DNA"/>
</dbReference>
<dbReference type="GO" id="GO:0043235">
    <property type="term" value="C:receptor complex"/>
    <property type="evidence" value="ECO:0007669"/>
    <property type="project" value="TreeGrafter"/>
</dbReference>
<dbReference type="GO" id="GO:0007169">
    <property type="term" value="P:cell surface receptor protein tyrosine kinase signaling pathway"/>
    <property type="evidence" value="ECO:0007669"/>
    <property type="project" value="TreeGrafter"/>
</dbReference>
<comment type="caution">
    <text evidence="2">The sequence shown here is derived from an EMBL/GenBank/DDBJ whole genome shotgun (WGS) entry which is preliminary data.</text>
</comment>
<evidence type="ECO:0000313" key="3">
    <source>
        <dbReference type="Proteomes" id="UP000276133"/>
    </source>
</evidence>
<protein>
    <submittedName>
        <fullName evidence="2">Fibroblast growth factor receptor</fullName>
    </submittedName>
</protein>
<dbReference type="GO" id="GO:0005886">
    <property type="term" value="C:plasma membrane"/>
    <property type="evidence" value="ECO:0007669"/>
    <property type="project" value="TreeGrafter"/>
</dbReference>
<sequence length="266" mass="30417">MNKIFCLPFIFLSSFKKLGKYEIKLNSSNLDSLLQELKIMGYLGFHLNVIQLIGCYTKELKSQGNAYVFVEYCSEGDLRNWLRSNSTKYVKHSNDLKHSLFYQKYRRTNSRSLNDVRESMIEKFNDQDLVFFAYQIARGMKYLADKKFLHRDLAARNILLNENFVCKISDFGLADESKLSSQAYFGKAKGQVPAKWAPPEAFGGSYEATSDVPLFLQTSIILIPGGGGGKSQKTDLFVFKFMKITMQNNFPFNENEGDRVGGHIFC</sequence>